<reference evidence="2" key="2">
    <citation type="journal article" date="2007" name="Science">
        <title>Draft genome sequence of the sexually transmitted pathogen Trichomonas vaginalis.</title>
        <authorList>
            <person name="Carlton J.M."/>
            <person name="Hirt R.P."/>
            <person name="Silva J.C."/>
            <person name="Delcher A.L."/>
            <person name="Schatz M."/>
            <person name="Zhao Q."/>
            <person name="Wortman J.R."/>
            <person name="Bidwell S.L."/>
            <person name="Alsmark U.C.M."/>
            <person name="Besteiro S."/>
            <person name="Sicheritz-Ponten T."/>
            <person name="Noel C.J."/>
            <person name="Dacks J.B."/>
            <person name="Foster P.G."/>
            <person name="Simillion C."/>
            <person name="Van de Peer Y."/>
            <person name="Miranda-Saavedra D."/>
            <person name="Barton G.J."/>
            <person name="Westrop G.D."/>
            <person name="Mueller S."/>
            <person name="Dessi D."/>
            <person name="Fiori P.L."/>
            <person name="Ren Q."/>
            <person name="Paulsen I."/>
            <person name="Zhang H."/>
            <person name="Bastida-Corcuera F.D."/>
            <person name="Simoes-Barbosa A."/>
            <person name="Brown M.T."/>
            <person name="Hayes R.D."/>
            <person name="Mukherjee M."/>
            <person name="Okumura C.Y."/>
            <person name="Schneider R."/>
            <person name="Smith A.J."/>
            <person name="Vanacova S."/>
            <person name="Villalvazo M."/>
            <person name="Haas B.J."/>
            <person name="Pertea M."/>
            <person name="Feldblyum T.V."/>
            <person name="Utterback T.R."/>
            <person name="Shu C.L."/>
            <person name="Osoegawa K."/>
            <person name="de Jong P.J."/>
            <person name="Hrdy I."/>
            <person name="Horvathova L."/>
            <person name="Zubacova Z."/>
            <person name="Dolezal P."/>
            <person name="Malik S.B."/>
            <person name="Logsdon J.M. Jr."/>
            <person name="Henze K."/>
            <person name="Gupta A."/>
            <person name="Wang C.C."/>
            <person name="Dunne R.L."/>
            <person name="Upcroft J.A."/>
            <person name="Upcroft P."/>
            <person name="White O."/>
            <person name="Salzberg S.L."/>
            <person name="Tang P."/>
            <person name="Chiu C.-H."/>
            <person name="Lee Y.-S."/>
            <person name="Embley T.M."/>
            <person name="Coombs G.H."/>
            <person name="Mottram J.C."/>
            <person name="Tachezy J."/>
            <person name="Fraser-Liggett C.M."/>
            <person name="Johnson P.J."/>
        </authorList>
    </citation>
    <scope>NUCLEOTIDE SEQUENCE [LARGE SCALE GENOMIC DNA]</scope>
    <source>
        <strain evidence="2">G3</strain>
    </source>
</reference>
<feature type="coiled-coil region" evidence="1">
    <location>
        <begin position="2"/>
        <end position="80"/>
    </location>
</feature>
<dbReference type="RefSeq" id="XP_001309746.1">
    <property type="nucleotide sequence ID" value="XM_001309745.1"/>
</dbReference>
<reference evidence="2" key="1">
    <citation type="submission" date="2006-10" db="EMBL/GenBank/DDBJ databases">
        <authorList>
            <person name="Amadeo P."/>
            <person name="Zhao Q."/>
            <person name="Wortman J."/>
            <person name="Fraser-Liggett C."/>
            <person name="Carlton J."/>
        </authorList>
    </citation>
    <scope>NUCLEOTIDE SEQUENCE</scope>
    <source>
        <strain evidence="2">G3</strain>
    </source>
</reference>
<organism evidence="2 3">
    <name type="scientific">Trichomonas vaginalis (strain ATCC PRA-98 / G3)</name>
    <dbReference type="NCBI Taxonomy" id="412133"/>
    <lineage>
        <taxon>Eukaryota</taxon>
        <taxon>Metamonada</taxon>
        <taxon>Parabasalia</taxon>
        <taxon>Trichomonadida</taxon>
        <taxon>Trichomonadidae</taxon>
        <taxon>Trichomonas</taxon>
    </lineage>
</organism>
<accession>A2FE44</accession>
<dbReference type="Proteomes" id="UP000001542">
    <property type="component" value="Unassembled WGS sequence"/>
</dbReference>
<dbReference type="VEuPathDB" id="TrichDB:TVAG_107030"/>
<evidence type="ECO:0000313" key="2">
    <source>
        <dbReference type="EMBL" id="EAX96816.1"/>
    </source>
</evidence>
<dbReference type="KEGG" id="tva:75654562"/>
<dbReference type="AlphaFoldDB" id="A2FE44"/>
<evidence type="ECO:0000313" key="3">
    <source>
        <dbReference type="Proteomes" id="UP000001542"/>
    </source>
</evidence>
<dbReference type="VEuPathDB" id="TrichDB:TVAGG3_0430000"/>
<dbReference type="EMBL" id="DS113742">
    <property type="protein sequence ID" value="EAX96816.1"/>
    <property type="molecule type" value="Genomic_DNA"/>
</dbReference>
<dbReference type="InParanoid" id="A2FE44"/>
<protein>
    <submittedName>
        <fullName evidence="2">Uncharacterized protein</fullName>
    </submittedName>
</protein>
<sequence length="89" mass="10738">MLNKAVSKIGKLRKKNKRLLQKLQETVDMMQQDYINEMDKNLSEQKVHFEKQIEEFNQANISIEEQNKTLKQTLEQKTLKNWLMLFLKI</sequence>
<keyword evidence="1" id="KW-0175">Coiled coil</keyword>
<name>A2FE44_TRIV3</name>
<keyword evidence="3" id="KW-1185">Reference proteome</keyword>
<proteinExistence type="predicted"/>
<evidence type="ECO:0000256" key="1">
    <source>
        <dbReference type="SAM" id="Coils"/>
    </source>
</evidence>
<dbReference type="SMR" id="A2FE44"/>
<gene>
    <name evidence="2" type="ORF">TVAG_107030</name>
</gene>